<dbReference type="AlphaFoldDB" id="A0A383S6G1"/>
<evidence type="ECO:0000313" key="1">
    <source>
        <dbReference type="EMBL" id="SYZ33580.1"/>
    </source>
</evidence>
<dbReference type="Proteomes" id="UP000263928">
    <property type="component" value="Unassembled WGS sequence"/>
</dbReference>
<protein>
    <submittedName>
        <fullName evidence="1">Uncharacterized protein</fullName>
    </submittedName>
</protein>
<proteinExistence type="predicted"/>
<keyword evidence="2" id="KW-1185">Reference proteome</keyword>
<accession>A0A383S6G1</accession>
<dbReference type="EMBL" id="UNQJ01000009">
    <property type="protein sequence ID" value="SYZ33580.1"/>
    <property type="molecule type" value="Genomic_DNA"/>
</dbReference>
<dbReference type="RefSeq" id="WP_126464182.1">
    <property type="nucleotide sequence ID" value="NZ_LR134442.1"/>
</dbReference>
<organism evidence="1 2">
    <name type="scientific">Propionibacterium australiense</name>
    <dbReference type="NCBI Taxonomy" id="119981"/>
    <lineage>
        <taxon>Bacteria</taxon>
        <taxon>Bacillati</taxon>
        <taxon>Actinomycetota</taxon>
        <taxon>Actinomycetes</taxon>
        <taxon>Propionibacteriales</taxon>
        <taxon>Propionibacteriaceae</taxon>
        <taxon>Propionibacterium</taxon>
    </lineage>
</organism>
<reference evidence="2" key="1">
    <citation type="submission" date="2018-08" db="EMBL/GenBank/DDBJ databases">
        <authorList>
            <person name="Hornung B."/>
        </authorList>
    </citation>
    <scope>NUCLEOTIDE SEQUENCE [LARGE SCALE GENOMIC DNA]</scope>
</reference>
<evidence type="ECO:0000313" key="2">
    <source>
        <dbReference type="Proteomes" id="UP000263928"/>
    </source>
</evidence>
<name>A0A383S6G1_9ACTN</name>
<gene>
    <name evidence="1" type="ORF">PROPAUS_1499</name>
</gene>
<sequence length="69" mass="7763">MSNPMPRRYARHDQPGAPANSEVAITHPAVYDKSVICDVDRLFVERVSDSTRQRITDDAQKAVMARHLA</sequence>